<organism evidence="2 3">
    <name type="scientific">Trichonephila clavata</name>
    <name type="common">Joro spider</name>
    <name type="synonym">Nephila clavata</name>
    <dbReference type="NCBI Taxonomy" id="2740835"/>
    <lineage>
        <taxon>Eukaryota</taxon>
        <taxon>Metazoa</taxon>
        <taxon>Ecdysozoa</taxon>
        <taxon>Arthropoda</taxon>
        <taxon>Chelicerata</taxon>
        <taxon>Arachnida</taxon>
        <taxon>Araneae</taxon>
        <taxon>Araneomorphae</taxon>
        <taxon>Entelegynae</taxon>
        <taxon>Araneoidea</taxon>
        <taxon>Nephilidae</taxon>
        <taxon>Trichonephila</taxon>
    </lineage>
</organism>
<accession>A0A8X6J8U4</accession>
<sequence>MSLKKKPSGALFRKRAAENQQKEEKEFKKVFKTTIFFVSNRESTETEPSDFQVCSSVGRENWNENNSHRLPSTSQTQSATDSDIAMHIHYTLLDSGFVLEDPGTWNIKDNVQTSKILNSRLRSRFF</sequence>
<evidence type="ECO:0000256" key="1">
    <source>
        <dbReference type="SAM" id="MobiDB-lite"/>
    </source>
</evidence>
<protein>
    <submittedName>
        <fullName evidence="2">Uncharacterized protein</fullName>
    </submittedName>
</protein>
<dbReference type="Proteomes" id="UP000887116">
    <property type="component" value="Unassembled WGS sequence"/>
</dbReference>
<evidence type="ECO:0000313" key="2">
    <source>
        <dbReference type="EMBL" id="GFR25365.1"/>
    </source>
</evidence>
<comment type="caution">
    <text evidence="2">The sequence shown here is derived from an EMBL/GenBank/DDBJ whole genome shotgun (WGS) entry which is preliminary data.</text>
</comment>
<reference evidence="2" key="1">
    <citation type="submission" date="2020-07" db="EMBL/GenBank/DDBJ databases">
        <title>Multicomponent nature underlies the extraordinary mechanical properties of spider dragline silk.</title>
        <authorList>
            <person name="Kono N."/>
            <person name="Nakamura H."/>
            <person name="Mori M."/>
            <person name="Yoshida Y."/>
            <person name="Ohtoshi R."/>
            <person name="Malay A.D."/>
            <person name="Moran D.A.P."/>
            <person name="Tomita M."/>
            <person name="Numata K."/>
            <person name="Arakawa K."/>
        </authorList>
    </citation>
    <scope>NUCLEOTIDE SEQUENCE</scope>
</reference>
<dbReference type="AlphaFoldDB" id="A0A8X6J8U4"/>
<gene>
    <name evidence="2" type="ORF">TNCT_463941</name>
</gene>
<feature type="region of interest" description="Disordered" evidence="1">
    <location>
        <begin position="1"/>
        <end position="20"/>
    </location>
</feature>
<keyword evidence="3" id="KW-1185">Reference proteome</keyword>
<evidence type="ECO:0000313" key="3">
    <source>
        <dbReference type="Proteomes" id="UP000887116"/>
    </source>
</evidence>
<proteinExistence type="predicted"/>
<dbReference type="EMBL" id="BMAO01028522">
    <property type="protein sequence ID" value="GFR25365.1"/>
    <property type="molecule type" value="Genomic_DNA"/>
</dbReference>
<name>A0A8X6J8U4_TRICU</name>